<dbReference type="RefSeq" id="WP_338448347.1">
    <property type="nucleotide sequence ID" value="NZ_CP137640.1"/>
</dbReference>
<evidence type="ECO:0000313" key="9">
    <source>
        <dbReference type="Proteomes" id="UP001357223"/>
    </source>
</evidence>
<feature type="transmembrane region" description="Helical" evidence="6">
    <location>
        <begin position="282"/>
        <end position="300"/>
    </location>
</feature>
<keyword evidence="9" id="KW-1185">Reference proteome</keyword>
<feature type="transmembrane region" description="Helical" evidence="6">
    <location>
        <begin position="178"/>
        <end position="200"/>
    </location>
</feature>
<keyword evidence="4 6" id="KW-1133">Transmembrane helix</keyword>
<sequence length="435" mass="48410">MQDQLVSLEKRTITKIMKRILPFVLLLYIIAFLDRVNMGYAALEMNAELALSAEVFGLLSGIFFVGYFFFEVPSNILMERFGARIWIARIMVTWGLVIGLTGFVQSATHLYIVRFLLGVAEAGFFPGIILYLTYWFRAKERGRAYSLFLISMPLAGLVGAPFSTWIMDNISWFSLSGWRWMFIIAGILTIVLGIVCLFYLTDRPRAAKWLTSEERDWIEKELENEKMKQTGVKTSKLAAFKKAKTWIFAFTYFGVYTGVYALSFWLPTIIASFSGQLSNTTIGFIAMIPSLAAIPSMVIWGRFSDKKLDKGMYVILPMILAAVGFAGTGLINSPVAAIVLITLASMGLYSFTGPFFAMLSFGFNEKEAAVGIAAVNTLASLGGFFGPTILGYFDLSGGMIFIGVLLIIAFLPLLMMKRNKVQQSIQVDSSLEKVN</sequence>
<name>A0ABZ2CC47_9BACI</name>
<accession>A0ABZ2CC47</accession>
<evidence type="ECO:0000256" key="3">
    <source>
        <dbReference type="ARBA" id="ARBA00022692"/>
    </source>
</evidence>
<evidence type="ECO:0000256" key="4">
    <source>
        <dbReference type="ARBA" id="ARBA00022989"/>
    </source>
</evidence>
<dbReference type="CDD" id="cd17319">
    <property type="entry name" value="MFS_ExuT_GudP_like"/>
    <property type="match status" value="1"/>
</dbReference>
<feature type="transmembrane region" description="Helical" evidence="6">
    <location>
        <begin position="337"/>
        <end position="361"/>
    </location>
</feature>
<dbReference type="PANTHER" id="PTHR43791:SF100">
    <property type="entry name" value="SUGAR TRANSPORTER"/>
    <property type="match status" value="1"/>
</dbReference>
<protein>
    <submittedName>
        <fullName evidence="8">MFS transporter</fullName>
    </submittedName>
</protein>
<reference evidence="8 9" key="1">
    <citation type="submission" date="2023-10" db="EMBL/GenBank/DDBJ databases">
        <title>Niallia locisalis sp.nov. isolated from a salt pond sample.</title>
        <authorList>
            <person name="Li X.-J."/>
            <person name="Dong L."/>
        </authorList>
    </citation>
    <scope>NUCLEOTIDE SEQUENCE [LARGE SCALE GENOMIC DNA]</scope>
    <source>
        <strain evidence="8 9">DSM 29761</strain>
    </source>
</reference>
<evidence type="ECO:0000256" key="6">
    <source>
        <dbReference type="SAM" id="Phobius"/>
    </source>
</evidence>
<organism evidence="8 9">
    <name type="scientific">Niallia oryzisoli</name>
    <dbReference type="NCBI Taxonomy" id="1737571"/>
    <lineage>
        <taxon>Bacteria</taxon>
        <taxon>Bacillati</taxon>
        <taxon>Bacillota</taxon>
        <taxon>Bacilli</taxon>
        <taxon>Bacillales</taxon>
        <taxon>Bacillaceae</taxon>
        <taxon>Niallia</taxon>
    </lineage>
</organism>
<feature type="transmembrane region" description="Helical" evidence="6">
    <location>
        <begin position="312"/>
        <end position="331"/>
    </location>
</feature>
<dbReference type="Gene3D" id="1.20.1250.20">
    <property type="entry name" value="MFS general substrate transporter like domains"/>
    <property type="match status" value="2"/>
</dbReference>
<dbReference type="PROSITE" id="PS50850">
    <property type="entry name" value="MFS"/>
    <property type="match status" value="1"/>
</dbReference>
<dbReference type="InterPro" id="IPR011701">
    <property type="entry name" value="MFS"/>
</dbReference>
<gene>
    <name evidence="8" type="ORF">R4Z09_19145</name>
</gene>
<feature type="transmembrane region" description="Helical" evidence="6">
    <location>
        <begin position="49"/>
        <end position="70"/>
    </location>
</feature>
<keyword evidence="2" id="KW-0813">Transport</keyword>
<feature type="transmembrane region" description="Helical" evidence="6">
    <location>
        <begin position="110"/>
        <end position="132"/>
    </location>
</feature>
<evidence type="ECO:0000256" key="1">
    <source>
        <dbReference type="ARBA" id="ARBA00004651"/>
    </source>
</evidence>
<dbReference type="InterPro" id="IPR020846">
    <property type="entry name" value="MFS_dom"/>
</dbReference>
<feature type="transmembrane region" description="Helical" evidence="6">
    <location>
        <begin position="20"/>
        <end position="43"/>
    </location>
</feature>
<evidence type="ECO:0000259" key="7">
    <source>
        <dbReference type="PROSITE" id="PS50850"/>
    </source>
</evidence>
<keyword evidence="3 6" id="KW-0812">Transmembrane</keyword>
<feature type="transmembrane region" description="Helical" evidence="6">
    <location>
        <begin position="399"/>
        <end position="416"/>
    </location>
</feature>
<feature type="transmembrane region" description="Helical" evidence="6">
    <location>
        <begin position="144"/>
        <end position="166"/>
    </location>
</feature>
<dbReference type="SUPFAM" id="SSF103473">
    <property type="entry name" value="MFS general substrate transporter"/>
    <property type="match status" value="1"/>
</dbReference>
<feature type="domain" description="Major facilitator superfamily (MFS) profile" evidence="7">
    <location>
        <begin position="20"/>
        <end position="421"/>
    </location>
</feature>
<keyword evidence="5 6" id="KW-0472">Membrane</keyword>
<evidence type="ECO:0000256" key="2">
    <source>
        <dbReference type="ARBA" id="ARBA00022448"/>
    </source>
</evidence>
<evidence type="ECO:0000313" key="8">
    <source>
        <dbReference type="EMBL" id="WVX79413.1"/>
    </source>
</evidence>
<dbReference type="Pfam" id="PF07690">
    <property type="entry name" value="MFS_1"/>
    <property type="match status" value="1"/>
</dbReference>
<dbReference type="InterPro" id="IPR036259">
    <property type="entry name" value="MFS_trans_sf"/>
</dbReference>
<feature type="transmembrane region" description="Helical" evidence="6">
    <location>
        <begin position="82"/>
        <end position="104"/>
    </location>
</feature>
<feature type="transmembrane region" description="Helical" evidence="6">
    <location>
        <begin position="246"/>
        <end position="270"/>
    </location>
</feature>
<comment type="subcellular location">
    <subcellularLocation>
        <location evidence="1">Cell membrane</location>
        <topology evidence="1">Multi-pass membrane protein</topology>
    </subcellularLocation>
</comment>
<dbReference type="Proteomes" id="UP001357223">
    <property type="component" value="Chromosome"/>
</dbReference>
<evidence type="ECO:0000256" key="5">
    <source>
        <dbReference type="ARBA" id="ARBA00023136"/>
    </source>
</evidence>
<proteinExistence type="predicted"/>
<dbReference type="EMBL" id="CP137640">
    <property type="protein sequence ID" value="WVX79413.1"/>
    <property type="molecule type" value="Genomic_DNA"/>
</dbReference>
<feature type="transmembrane region" description="Helical" evidence="6">
    <location>
        <begin position="368"/>
        <end position="393"/>
    </location>
</feature>
<dbReference type="PANTHER" id="PTHR43791">
    <property type="entry name" value="PERMEASE-RELATED"/>
    <property type="match status" value="1"/>
</dbReference>